<evidence type="ECO:0000256" key="2">
    <source>
        <dbReference type="ARBA" id="ARBA00022574"/>
    </source>
</evidence>
<dbReference type="InterPro" id="IPR036322">
    <property type="entry name" value="WD40_repeat_dom_sf"/>
</dbReference>
<evidence type="ECO:0000256" key="3">
    <source>
        <dbReference type="PROSITE-ProRule" id="PRU00221"/>
    </source>
</evidence>
<sequence length="384" mass="43682">MIDLTELMTPWSYHEEAYRESLRQRRREETGIVYDVVFVPPHSSKLLNTDARVLIAATSTGYLHVYILETREFWEERPSKIDHLDPVLSLYAHHSRVYTVCFVSDRENPLVISGSDHEICVWKWHDIVALAQTSQRARDTGTLVPTTWYVPRTTTERGGVLPYYEINAMEWSTHVPNALWVAGGDTNAYEWDIAVEKPVRTYQGHQAYLHDISYTHYTQQVITASEDGTIGIWDRRSEKALRYLSPKLENGFVRTIAIDTSSRWLACGGGSGDSGFWSLWHLPTFLPVHQELVDHHVHSTSFLTNTLLSVGNDDCIRRWNVPSCSLMSATISTNRVCHQFCVVDPSTRMIATGGDSNSIDIHLIPGVISFSLCANSFRAKRRVN</sequence>
<dbReference type="SUPFAM" id="SSF50978">
    <property type="entry name" value="WD40 repeat-like"/>
    <property type="match status" value="1"/>
</dbReference>
<dbReference type="SMART" id="SM00320">
    <property type="entry name" value="WD40"/>
    <property type="match status" value="5"/>
</dbReference>
<organism evidence="4">
    <name type="scientific">Albugo laibachii Nc14</name>
    <dbReference type="NCBI Taxonomy" id="890382"/>
    <lineage>
        <taxon>Eukaryota</taxon>
        <taxon>Sar</taxon>
        <taxon>Stramenopiles</taxon>
        <taxon>Oomycota</taxon>
        <taxon>Peronosporomycetes</taxon>
        <taxon>Albuginales</taxon>
        <taxon>Albuginaceae</taxon>
        <taxon>Albugo</taxon>
    </lineage>
</organism>
<dbReference type="Pfam" id="PF00400">
    <property type="entry name" value="WD40"/>
    <property type="match status" value="2"/>
</dbReference>
<dbReference type="HOGENOM" id="CLU_060667_0_0_1"/>
<dbReference type="InterPro" id="IPR042626">
    <property type="entry name" value="THOC6"/>
</dbReference>
<gene>
    <name evidence="4" type="primary">AlNc14C125G6781</name>
    <name evidence="4" type="ORF">ALNC14_076490</name>
</gene>
<dbReference type="PROSITE" id="PS50294">
    <property type="entry name" value="WD_REPEATS_REGION"/>
    <property type="match status" value="1"/>
</dbReference>
<dbReference type="PANTHER" id="PTHR44411">
    <property type="entry name" value="THO COMPLEX SUBUNIT 6 HOMOLOG"/>
    <property type="match status" value="1"/>
</dbReference>
<comment type="similarity">
    <text evidence="1">Belongs to the WD repeat THOC6 family.</text>
</comment>
<dbReference type="GO" id="GO:0000346">
    <property type="term" value="C:transcription export complex"/>
    <property type="evidence" value="ECO:0007669"/>
    <property type="project" value="TreeGrafter"/>
</dbReference>
<proteinExistence type="inferred from homology"/>
<dbReference type="GO" id="GO:0006406">
    <property type="term" value="P:mRNA export from nucleus"/>
    <property type="evidence" value="ECO:0007669"/>
    <property type="project" value="TreeGrafter"/>
</dbReference>
<reference evidence="4" key="1">
    <citation type="journal article" date="2011" name="PLoS Biol.">
        <title>Gene gain and loss during evolution of obligate parasitism in the white rust pathogen of Arabidopsis thaliana.</title>
        <authorList>
            <person name="Kemen E."/>
            <person name="Gardiner A."/>
            <person name="Schultz-Larsen T."/>
            <person name="Kemen A.C."/>
            <person name="Balmuth A.L."/>
            <person name="Robert-Seilaniantz A."/>
            <person name="Bailey K."/>
            <person name="Holub E."/>
            <person name="Studholme D.J."/>
            <person name="Maclean D."/>
            <person name="Jones J.D."/>
        </authorList>
    </citation>
    <scope>NUCLEOTIDE SEQUENCE</scope>
</reference>
<dbReference type="InterPro" id="IPR015943">
    <property type="entry name" value="WD40/YVTN_repeat-like_dom_sf"/>
</dbReference>
<dbReference type="PANTHER" id="PTHR44411:SF1">
    <property type="entry name" value="THO COMPLEX SUBUNIT 6 HOMOLOG"/>
    <property type="match status" value="1"/>
</dbReference>
<dbReference type="InterPro" id="IPR001680">
    <property type="entry name" value="WD40_rpt"/>
</dbReference>
<dbReference type="AlphaFoldDB" id="F0WJQ5"/>
<keyword evidence="2 3" id="KW-0853">WD repeat</keyword>
<dbReference type="EMBL" id="FR824170">
    <property type="protein sequence ID" value="CCA21506.1"/>
    <property type="molecule type" value="Genomic_DNA"/>
</dbReference>
<name>F0WJQ5_9STRA</name>
<reference evidence="4" key="2">
    <citation type="submission" date="2011-02" db="EMBL/GenBank/DDBJ databases">
        <authorList>
            <person name="MacLean D."/>
        </authorList>
    </citation>
    <scope>NUCLEOTIDE SEQUENCE</scope>
</reference>
<protein>
    <submittedName>
        <fullName evidence="4">Uncharacterized protein AlNc14C125G6781</fullName>
    </submittedName>
</protein>
<accession>F0WJQ5</accession>
<evidence type="ECO:0000256" key="1">
    <source>
        <dbReference type="ARBA" id="ARBA00009728"/>
    </source>
</evidence>
<evidence type="ECO:0000313" key="4">
    <source>
        <dbReference type="EMBL" id="CCA21506.1"/>
    </source>
</evidence>
<dbReference type="GO" id="GO:0000347">
    <property type="term" value="C:THO complex"/>
    <property type="evidence" value="ECO:0007669"/>
    <property type="project" value="TreeGrafter"/>
</dbReference>
<feature type="repeat" description="WD" evidence="3">
    <location>
        <begin position="202"/>
        <end position="243"/>
    </location>
</feature>
<dbReference type="Gene3D" id="2.130.10.10">
    <property type="entry name" value="YVTN repeat-like/Quinoprotein amine dehydrogenase"/>
    <property type="match status" value="2"/>
</dbReference>
<dbReference type="PROSITE" id="PS50082">
    <property type="entry name" value="WD_REPEATS_2"/>
    <property type="match status" value="1"/>
</dbReference>